<protein>
    <recommendedName>
        <fullName evidence="6">MyTH4 domain-containing protein</fullName>
    </recommendedName>
</protein>
<keyword evidence="2" id="KW-0067">ATP-binding</keyword>
<dbReference type="PANTHER" id="PTHR13140">
    <property type="entry name" value="MYOSIN"/>
    <property type="match status" value="1"/>
</dbReference>
<accession>A0A0H5QSJ4</accession>
<dbReference type="GO" id="GO:0003779">
    <property type="term" value="F:actin binding"/>
    <property type="evidence" value="ECO:0007669"/>
    <property type="project" value="UniProtKB-KW"/>
</dbReference>
<dbReference type="Gene3D" id="1.25.40.530">
    <property type="entry name" value="MyTH4 domain"/>
    <property type="match status" value="1"/>
</dbReference>
<evidence type="ECO:0000256" key="4">
    <source>
        <dbReference type="ARBA" id="ARBA00023175"/>
    </source>
</evidence>
<proteinExistence type="predicted"/>
<keyword evidence="5" id="KW-0009">Actin-binding</keyword>
<evidence type="ECO:0000256" key="2">
    <source>
        <dbReference type="ARBA" id="ARBA00022840"/>
    </source>
</evidence>
<dbReference type="GO" id="GO:0003774">
    <property type="term" value="F:cytoskeletal motor activity"/>
    <property type="evidence" value="ECO:0007669"/>
    <property type="project" value="InterPro"/>
</dbReference>
<dbReference type="PROSITE" id="PS51016">
    <property type="entry name" value="MYTH4"/>
    <property type="match status" value="1"/>
</dbReference>
<dbReference type="Pfam" id="PF00063">
    <property type="entry name" value="Myosin_head"/>
    <property type="match status" value="1"/>
</dbReference>
<dbReference type="GO" id="GO:0016459">
    <property type="term" value="C:myosin complex"/>
    <property type="evidence" value="ECO:0007669"/>
    <property type="project" value="UniProtKB-KW"/>
</dbReference>
<evidence type="ECO:0000256" key="5">
    <source>
        <dbReference type="ARBA" id="ARBA00023203"/>
    </source>
</evidence>
<keyword evidence="3" id="KW-0518">Myosin</keyword>
<dbReference type="Gene3D" id="3.40.850.10">
    <property type="entry name" value="Kinesin motor domain"/>
    <property type="match status" value="1"/>
</dbReference>
<dbReference type="GO" id="GO:0005524">
    <property type="term" value="F:ATP binding"/>
    <property type="evidence" value="ECO:0007669"/>
    <property type="project" value="UniProtKB-KW"/>
</dbReference>
<dbReference type="Pfam" id="PF00784">
    <property type="entry name" value="MyTH4"/>
    <property type="match status" value="1"/>
</dbReference>
<dbReference type="InterPro" id="IPR038185">
    <property type="entry name" value="MyTH4_dom_sf"/>
</dbReference>
<dbReference type="SMART" id="SM00242">
    <property type="entry name" value="MYSc"/>
    <property type="match status" value="1"/>
</dbReference>
<sequence>MDHDEVVNAKSGCVVGRCYWLPHPKLVWVPGRYLGSGRFRLSDGSVLDDRRQHNLELVLDDDTDDDNDLSLILPLKFPERTLVHHLRKRYFRDLVHAWVGPVLLVINPRRPLPDYTARVTDRIDEYVKLNIPHPFSLISKAVHNMVTRKKSQWIVASGPECSGQQHFNMTIIQFFAQYSGLASNDTIGETVAVNALKALEILKSFTEISNEEFRSAIITTKLWFNQSAELRRTTFHLMWMNFERLNDKQSRAFNIIEMFEKGINRTFFPDLIFTETAHASLLRRWMTYISDLQFTQQSKTVLFTLLIAIVKLRAWSRNGQDRTVLVSILELIGLQGPDLVEHCCDSQDGMSDGYISGLITVLFKTALQWVISHCNQHVGGDLSSCFFIGIPDSFGFHDNVPLLKHIEDYQRSIFKRLFWENHVQPCLNNMARALVDDEDGLNLLRIHEKRLRDFEVQCLDDMNALEHDLANPHIVSPDTFNDSNHRSLAPAKAHNFICWLDAYSVINTPSFIAHSVANSCFRDFHFKFYTEWAKSSLDSFKTKIADCDVHFIACINPNKSSDLTEFLWQDVIAQFSDVAQHALFLHIATFSSSLSARQAAFSWSLPVPEPVCIASVSRYLTAVCGLTAGQLAVDEHEDKICVSRDAMVHLHIAHRSIRSRCAVIIQKSFRSFLLKHSALKSLPDQIPTQTTTRRTSSDGSLQRLGIVVGDVGKTTPKLQSCGLTVNVNHESAFHSTSAMTSGQFLMFCAERKLDPPSFCLSQLANSIKQGLPNIAKYCLDLCAEFGYELDEIRLEHAERFITSAAYNLVDTICLNGEKIQFKSAGSKALPCWRRTSRDPFESDFTAAVELVKGINRFQNFSLLRKPRMWQQGKALLQPVNSPGFFEYQDSSLKRTMIKISSWRLHGPSDSGRLRRDGIEIFNDLLGFIKARPQLCPEVFANEICKRGREQVLLRDEIYCQILKQSTKPKNEEIELSAWKLLFICLLSFQPMTEDLGRIVFSHICSRLKLPVIIQRYHTIDTVENVAANCFKALIAMHKSSVKLPALTIQRVQQITLGTTYTIRAFILCMDKNLELELGAVRCAKPNPEFPNHIGLNGLHWSTFVDLKLPAFENAFSGDDLMHLITAKSDLVKRISTESDRLFMMIKEHSSQPPKRIVIQRSDDMATLIANVEYACAKQGTKYWLELYPGPPTEDPDWDISIMRHVSMNDSNIDFSVMD</sequence>
<name>A0A0H5QSJ4_9EUKA</name>
<dbReference type="InterPro" id="IPR001609">
    <property type="entry name" value="Myosin_head_motor_dom-like"/>
</dbReference>
<evidence type="ECO:0000259" key="6">
    <source>
        <dbReference type="PROSITE" id="PS51016"/>
    </source>
</evidence>
<evidence type="ECO:0000256" key="3">
    <source>
        <dbReference type="ARBA" id="ARBA00023123"/>
    </source>
</evidence>
<evidence type="ECO:0000256" key="1">
    <source>
        <dbReference type="ARBA" id="ARBA00022741"/>
    </source>
</evidence>
<dbReference type="InterPro" id="IPR000857">
    <property type="entry name" value="MyTH4_dom"/>
</dbReference>
<evidence type="ECO:0000313" key="7">
    <source>
        <dbReference type="EMBL" id="CRZ04632.1"/>
    </source>
</evidence>
<dbReference type="AlphaFoldDB" id="A0A0H5QSJ4"/>
<organism evidence="7">
    <name type="scientific">Spongospora subterranea</name>
    <dbReference type="NCBI Taxonomy" id="70186"/>
    <lineage>
        <taxon>Eukaryota</taxon>
        <taxon>Sar</taxon>
        <taxon>Rhizaria</taxon>
        <taxon>Endomyxa</taxon>
        <taxon>Phytomyxea</taxon>
        <taxon>Plasmodiophorida</taxon>
        <taxon>Plasmodiophoridae</taxon>
        <taxon>Spongospora</taxon>
    </lineage>
</organism>
<dbReference type="EMBL" id="HACM01004190">
    <property type="protein sequence ID" value="CRZ04632.1"/>
    <property type="molecule type" value="Transcribed_RNA"/>
</dbReference>
<feature type="domain" description="MyTH4" evidence="6">
    <location>
        <begin position="887"/>
        <end position="1055"/>
    </location>
</feature>
<dbReference type="InterPro" id="IPR036961">
    <property type="entry name" value="Kinesin_motor_dom_sf"/>
</dbReference>
<reference evidence="7" key="1">
    <citation type="submission" date="2015-04" db="EMBL/GenBank/DDBJ databases">
        <title>The genome sequence of the plant pathogenic Rhizarian Plasmodiophora brassicae reveals insights in its biotrophic life cycle and the origin of chitin synthesis.</title>
        <authorList>
            <person name="Schwelm A."/>
            <person name="Fogelqvist J."/>
            <person name="Knaust A."/>
            <person name="Julke S."/>
            <person name="Lilja T."/>
            <person name="Dhandapani V."/>
            <person name="Bonilla-Rosso G."/>
            <person name="Karlsson M."/>
            <person name="Shevchenko A."/>
            <person name="Choi S.R."/>
            <person name="Kim H.G."/>
            <person name="Park J.Y."/>
            <person name="Lim Y.P."/>
            <person name="Ludwig-Muller J."/>
            <person name="Dixelius C."/>
        </authorList>
    </citation>
    <scope>NUCLEOTIDE SEQUENCE</scope>
    <source>
        <tissue evidence="7">Potato root galls</tissue>
    </source>
</reference>
<keyword evidence="1" id="KW-0547">Nucleotide-binding</keyword>
<dbReference type="SUPFAM" id="SSF52540">
    <property type="entry name" value="P-loop containing nucleoside triphosphate hydrolases"/>
    <property type="match status" value="1"/>
</dbReference>
<keyword evidence="4" id="KW-0505">Motor protein</keyword>
<dbReference type="InterPro" id="IPR027417">
    <property type="entry name" value="P-loop_NTPase"/>
</dbReference>